<dbReference type="GO" id="GO:0003677">
    <property type="term" value="F:DNA binding"/>
    <property type="evidence" value="ECO:0007669"/>
    <property type="project" value="InterPro"/>
</dbReference>
<evidence type="ECO:0000259" key="2">
    <source>
        <dbReference type="Pfam" id="PF23639"/>
    </source>
</evidence>
<dbReference type="SUPFAM" id="SSF57783">
    <property type="entry name" value="Zinc beta-ribbon"/>
    <property type="match status" value="1"/>
</dbReference>
<proteinExistence type="predicted"/>
<sequence>MSDLTDLIRRANQISSVFDVLGDHKVYRSGRRYRGACPVCGDGQSRTSTRFWVDDAGRRWGCFNGGASQCSKGGDAVDLYAAMHRLSVKEAAEKMTGTPLPKRERPPQAERRRPERSPADEDAAKLRQAAEFWKKGKPAAGTVVETYLRARGIDGPILDAALRQLRFVKNAYHSGPTRKPVRFPAMVGLVRTPAGPTGGVHVTYLAPDGSGKAPIEPAKRMWGPQAALIDGVWRPGCVWLSHPCAPGGLVEAEGIETALSAAILAGGPRRVVAALSLRAVQGGLLLDKWGRMDPEVTRPDPGAPAFTWPEPKEQPWGEIMIAIDRDMKPVKVKVRKATGGTLERHLSSEERARICASLAVAAWKATTPATVRAKGARAGMDFNDELRARLGAGEGLA</sequence>
<dbReference type="AlphaFoldDB" id="A0A290MQP8"/>
<dbReference type="InterPro" id="IPR036977">
    <property type="entry name" value="DNA_primase_Znf_CHC2"/>
</dbReference>
<reference evidence="4" key="1">
    <citation type="submission" date="2017-09" db="EMBL/GenBank/DDBJ databases">
        <title>Genome evolution observed in wild isolates of Caulobacter crescentus.</title>
        <authorList>
            <person name="Ely B."/>
            <person name="Wilson K."/>
            <person name="Scott D."/>
        </authorList>
    </citation>
    <scope>NUCLEOTIDE SEQUENCE [LARGE SCALE GENOMIC DNA]</scope>
    <source>
        <strain evidence="4">CB13b1a</strain>
    </source>
</reference>
<evidence type="ECO:0000256" key="1">
    <source>
        <dbReference type="SAM" id="MobiDB-lite"/>
    </source>
</evidence>
<dbReference type="EMBL" id="CP023315">
    <property type="protein sequence ID" value="ATC34095.1"/>
    <property type="molecule type" value="Genomic_DNA"/>
</dbReference>
<feature type="domain" description="DUF7146" evidence="2">
    <location>
        <begin position="125"/>
        <end position="225"/>
    </location>
</feature>
<feature type="region of interest" description="Disordered" evidence="1">
    <location>
        <begin position="91"/>
        <end position="124"/>
    </location>
</feature>
<evidence type="ECO:0000313" key="3">
    <source>
        <dbReference type="EMBL" id="ATC34095.1"/>
    </source>
</evidence>
<dbReference type="GO" id="GO:0006260">
    <property type="term" value="P:DNA replication"/>
    <property type="evidence" value="ECO:0007669"/>
    <property type="project" value="InterPro"/>
</dbReference>
<dbReference type="Proteomes" id="UP000217311">
    <property type="component" value="Chromosome"/>
</dbReference>
<dbReference type="GO" id="GO:0008270">
    <property type="term" value="F:zinc ion binding"/>
    <property type="evidence" value="ECO:0007669"/>
    <property type="project" value="InterPro"/>
</dbReference>
<dbReference type="Pfam" id="PF23639">
    <property type="entry name" value="DUF7146"/>
    <property type="match status" value="1"/>
</dbReference>
<evidence type="ECO:0000313" key="4">
    <source>
        <dbReference type="Proteomes" id="UP000217311"/>
    </source>
</evidence>
<dbReference type="Gene3D" id="3.90.580.10">
    <property type="entry name" value="Zinc finger, CHC2-type domain"/>
    <property type="match status" value="1"/>
</dbReference>
<gene>
    <name evidence="3" type="ORF">CA606_18140</name>
</gene>
<protein>
    <recommendedName>
        <fullName evidence="2">DUF7146 domain-containing protein</fullName>
    </recommendedName>
</protein>
<organism evidence="3 4">
    <name type="scientific">Caulobacter vibrioides</name>
    <name type="common">Caulobacter crescentus</name>
    <dbReference type="NCBI Taxonomy" id="155892"/>
    <lineage>
        <taxon>Bacteria</taxon>
        <taxon>Pseudomonadati</taxon>
        <taxon>Pseudomonadota</taxon>
        <taxon>Alphaproteobacteria</taxon>
        <taxon>Caulobacterales</taxon>
        <taxon>Caulobacteraceae</taxon>
        <taxon>Caulobacter</taxon>
    </lineage>
</organism>
<feature type="compositionally biased region" description="Basic and acidic residues" evidence="1">
    <location>
        <begin position="101"/>
        <end position="124"/>
    </location>
</feature>
<accession>A0A290MQP8</accession>
<dbReference type="InterPro" id="IPR055570">
    <property type="entry name" value="DUF7146"/>
</dbReference>
<name>A0A290MQP8_CAUVI</name>
<dbReference type="RefSeq" id="WP_096053445.1">
    <property type="nucleotide sequence ID" value="NZ_CP023315.3"/>
</dbReference>